<dbReference type="Pfam" id="PF26410">
    <property type="entry name" value="GH5_mannosidase"/>
    <property type="match status" value="3"/>
</dbReference>
<name>A0A9J6AWN3_SOLCO</name>
<evidence type="ECO:0000256" key="4">
    <source>
        <dbReference type="ARBA" id="ARBA00012706"/>
    </source>
</evidence>
<evidence type="ECO:0000256" key="7">
    <source>
        <dbReference type="ARBA" id="ARBA00022801"/>
    </source>
</evidence>
<dbReference type="PANTHER" id="PTHR31451:SF39">
    <property type="entry name" value="MANNAN ENDO-1,4-BETA-MANNOSIDASE 1"/>
    <property type="match status" value="1"/>
</dbReference>
<feature type="signal peptide" evidence="9">
    <location>
        <begin position="1"/>
        <end position="23"/>
    </location>
</feature>
<keyword evidence="8" id="KW-0326">Glycosidase</keyword>
<evidence type="ECO:0000259" key="10">
    <source>
        <dbReference type="Pfam" id="PF26410"/>
    </source>
</evidence>
<dbReference type="FunFam" id="3.20.20.80:FF:000012">
    <property type="entry name" value="Mannan endo-1,4-beta-mannosidase 6"/>
    <property type="match status" value="1"/>
</dbReference>
<dbReference type="InterPro" id="IPR017853">
    <property type="entry name" value="GH"/>
</dbReference>
<evidence type="ECO:0000313" key="11">
    <source>
        <dbReference type="EMBL" id="KAG5629005.1"/>
    </source>
</evidence>
<dbReference type="GO" id="GO:0005576">
    <property type="term" value="C:extracellular region"/>
    <property type="evidence" value="ECO:0007669"/>
    <property type="project" value="UniProtKB-SubCell"/>
</dbReference>
<evidence type="ECO:0000256" key="6">
    <source>
        <dbReference type="ARBA" id="ARBA00022729"/>
    </source>
</evidence>
<dbReference type="GO" id="GO:0016985">
    <property type="term" value="F:mannan endo-1,4-beta-mannosidase activity"/>
    <property type="evidence" value="ECO:0007669"/>
    <property type="project" value="UniProtKB-EC"/>
</dbReference>
<dbReference type="Proteomes" id="UP000824120">
    <property type="component" value="Chromosome 1"/>
</dbReference>
<evidence type="ECO:0000256" key="8">
    <source>
        <dbReference type="ARBA" id="ARBA00023295"/>
    </source>
</evidence>
<dbReference type="EMBL" id="JACXVP010000001">
    <property type="protein sequence ID" value="KAG5629005.1"/>
    <property type="molecule type" value="Genomic_DNA"/>
</dbReference>
<sequence>MLMNNSFLFILVAFLIISPHEFSKPTRAFSNYNFVYTDGTHFALNGKSLYINGFNAYWLMYMAYDPSTRNKVTNTFQQASKYKMNVARTWAFSDGGSRPLQSAPGVYNEQMFQGLDFVISEAKNYGIHLILSLVNNWDAFGGKKQYVEWAVQRGQKLTSDDDFFTNPMVKGFYKNNVKVVLTRVNTITKVAYKDDPTILSWELINEPRCPSDLSGKTFQNWVIEMAGYLKSIDSNHLLEIGLEGFYGNNMRQYNPNSYIFGTNFISNNQVQGIDFTTIHMLPGLTQEAQDKWASQWIQVHIDDSKWLKKPLLIAEFGKSSNTPGYTVALRDNYFAKIYGTIFNCAKSGGPCGGGLFWQILSQGMASFDDAILIIFLNEFSNPIRASSNSNFVYIDGTHFALEGKPFYLNGFNSYWLMYIASDPSTRNKVTNIFQQASKYKMNVARTWAFADGGSKPLQSAPGIYNEQMFQGLDFVISEAKNYGIHLILSLVDNFEAFGGKKQYVAWAVQKGQKLTSDDDFFTNPMVKEFYKNYIKDVLTRVNKITNVAYKDDPTILSWELINEPRCPSDLSGKTIQIQIISWRLDLKDFMGMTRNNITPILSIMGLILSPTIKFKELILPQFIFTLINGSTSEAQDKWASQWIQAHIDDSKLLKKPLLIGEFGKSSNTTGYNIEMRDNYFGKIYGNIFNCAKNGGPCGGGLFWQLLDQGMENYGDSYEVVLQASPSTDRGLDFVISEAKNYGIHLILSLDVLTRFNKITNVAYKDDPTILSWELINEPRCPSDLSGKTIQNWITEMVGHLRSIDTNHLLEIGLEGFYGNDKKQYNPNSINYGTDSIYNNQITGIDFTTIHIYPDQWLPGSTSEAQEKWASQWV</sequence>
<feature type="domain" description="Glycoside hydrolase family 5" evidence="10">
    <location>
        <begin position="33"/>
        <end position="358"/>
    </location>
</feature>
<feature type="domain" description="Glycoside hydrolase family 5" evidence="10">
    <location>
        <begin position="390"/>
        <end position="567"/>
    </location>
</feature>
<evidence type="ECO:0000256" key="2">
    <source>
        <dbReference type="ARBA" id="ARBA00004613"/>
    </source>
</evidence>
<dbReference type="Gene3D" id="3.20.20.80">
    <property type="entry name" value="Glycosidases"/>
    <property type="match status" value="4"/>
</dbReference>
<dbReference type="SUPFAM" id="SSF51445">
    <property type="entry name" value="(Trans)glycosidases"/>
    <property type="match status" value="3"/>
</dbReference>
<comment type="similarity">
    <text evidence="3">Belongs to the glycosyl hydrolase 5 (cellulase A) family.</text>
</comment>
<feature type="domain" description="Glycoside hydrolase family 5" evidence="10">
    <location>
        <begin position="750"/>
        <end position="856"/>
    </location>
</feature>
<proteinExistence type="inferred from homology"/>
<organism evidence="11 12">
    <name type="scientific">Solanum commersonii</name>
    <name type="common">Commerson's wild potato</name>
    <name type="synonym">Commerson's nightshade</name>
    <dbReference type="NCBI Taxonomy" id="4109"/>
    <lineage>
        <taxon>Eukaryota</taxon>
        <taxon>Viridiplantae</taxon>
        <taxon>Streptophyta</taxon>
        <taxon>Embryophyta</taxon>
        <taxon>Tracheophyta</taxon>
        <taxon>Spermatophyta</taxon>
        <taxon>Magnoliopsida</taxon>
        <taxon>eudicotyledons</taxon>
        <taxon>Gunneridae</taxon>
        <taxon>Pentapetalae</taxon>
        <taxon>asterids</taxon>
        <taxon>lamiids</taxon>
        <taxon>Solanales</taxon>
        <taxon>Solanaceae</taxon>
        <taxon>Solanoideae</taxon>
        <taxon>Solaneae</taxon>
        <taxon>Solanum</taxon>
    </lineage>
</organism>
<comment type="subcellular location">
    <subcellularLocation>
        <location evidence="2">Secreted</location>
    </subcellularLocation>
</comment>
<dbReference type="OrthoDB" id="406631at2759"/>
<gene>
    <name evidence="11" type="ORF">H5410_000722</name>
</gene>
<comment type="caution">
    <text evidence="11">The sequence shown here is derived from an EMBL/GenBank/DDBJ whole genome shotgun (WGS) entry which is preliminary data.</text>
</comment>
<comment type="catalytic activity">
    <reaction evidence="1">
        <text>Random hydrolysis of (1-&gt;4)-beta-D-mannosidic linkages in mannans, galactomannans and glucomannans.</text>
        <dbReference type="EC" id="3.2.1.78"/>
    </reaction>
</comment>
<accession>A0A9J6AWN3</accession>
<evidence type="ECO:0000256" key="5">
    <source>
        <dbReference type="ARBA" id="ARBA00022525"/>
    </source>
</evidence>
<evidence type="ECO:0000256" key="9">
    <source>
        <dbReference type="SAM" id="SignalP"/>
    </source>
</evidence>
<dbReference type="GO" id="GO:0000272">
    <property type="term" value="P:polysaccharide catabolic process"/>
    <property type="evidence" value="ECO:0007669"/>
    <property type="project" value="InterPro"/>
</dbReference>
<dbReference type="InterPro" id="IPR001547">
    <property type="entry name" value="Glyco_hydro_5"/>
</dbReference>
<keyword evidence="6 9" id="KW-0732">Signal</keyword>
<dbReference type="EC" id="3.2.1.78" evidence="4"/>
<reference evidence="11 12" key="1">
    <citation type="submission" date="2020-09" db="EMBL/GenBank/DDBJ databases">
        <title>De no assembly of potato wild relative species, Solanum commersonii.</title>
        <authorList>
            <person name="Cho K."/>
        </authorList>
    </citation>
    <scope>NUCLEOTIDE SEQUENCE [LARGE SCALE GENOMIC DNA]</scope>
    <source>
        <strain evidence="11">LZ3.2</strain>
        <tissue evidence="11">Leaf</tissue>
    </source>
</reference>
<keyword evidence="12" id="KW-1185">Reference proteome</keyword>
<dbReference type="AlphaFoldDB" id="A0A9J6AWN3"/>
<evidence type="ECO:0000313" key="12">
    <source>
        <dbReference type="Proteomes" id="UP000824120"/>
    </source>
</evidence>
<feature type="chain" id="PRO_5039885903" description="mannan endo-1,4-beta-mannosidase" evidence="9">
    <location>
        <begin position="24"/>
        <end position="873"/>
    </location>
</feature>
<protein>
    <recommendedName>
        <fullName evidence="4">mannan endo-1,4-beta-mannosidase</fullName>
        <ecNumber evidence="4">3.2.1.78</ecNumber>
    </recommendedName>
</protein>
<dbReference type="InterPro" id="IPR045053">
    <property type="entry name" value="MAN-like"/>
</dbReference>
<evidence type="ECO:0000256" key="1">
    <source>
        <dbReference type="ARBA" id="ARBA00001678"/>
    </source>
</evidence>
<dbReference type="PANTHER" id="PTHR31451">
    <property type="match status" value="1"/>
</dbReference>
<evidence type="ECO:0000256" key="3">
    <source>
        <dbReference type="ARBA" id="ARBA00005641"/>
    </source>
</evidence>
<keyword evidence="7" id="KW-0378">Hydrolase</keyword>
<keyword evidence="5" id="KW-0964">Secreted</keyword>